<keyword evidence="3" id="KW-0540">Nuclease</keyword>
<organism evidence="3 4">
    <name type="scientific">Nocardioides abyssi</name>
    <dbReference type="NCBI Taxonomy" id="3058370"/>
    <lineage>
        <taxon>Bacteria</taxon>
        <taxon>Bacillati</taxon>
        <taxon>Actinomycetota</taxon>
        <taxon>Actinomycetes</taxon>
        <taxon>Propionibacteriales</taxon>
        <taxon>Nocardioidaceae</taxon>
        <taxon>Nocardioides</taxon>
    </lineage>
</organism>
<keyword evidence="3" id="KW-0378">Hydrolase</keyword>
<dbReference type="RefSeq" id="WP_300959340.1">
    <property type="nucleotide sequence ID" value="NZ_JAUHJR010000001.1"/>
</dbReference>
<dbReference type="InterPro" id="IPR051916">
    <property type="entry name" value="GPI-anchor_lipid_remodeler"/>
</dbReference>
<feature type="compositionally biased region" description="Polar residues" evidence="1">
    <location>
        <begin position="46"/>
        <end position="56"/>
    </location>
</feature>
<feature type="compositionally biased region" description="Low complexity" evidence="1">
    <location>
        <begin position="57"/>
        <end position="68"/>
    </location>
</feature>
<evidence type="ECO:0000256" key="1">
    <source>
        <dbReference type="SAM" id="MobiDB-lite"/>
    </source>
</evidence>
<dbReference type="InterPro" id="IPR005135">
    <property type="entry name" value="Endo/exonuclease/phosphatase"/>
</dbReference>
<evidence type="ECO:0000313" key="3">
    <source>
        <dbReference type="EMBL" id="MDN4160488.1"/>
    </source>
</evidence>
<dbReference type="PANTHER" id="PTHR14859:SF15">
    <property type="entry name" value="ENDONUCLEASE_EXONUCLEASE_PHOSPHATASE DOMAIN-CONTAINING PROTEIN"/>
    <property type="match status" value="1"/>
</dbReference>
<proteinExistence type="predicted"/>
<dbReference type="Gene3D" id="3.60.10.10">
    <property type="entry name" value="Endonuclease/exonuclease/phosphatase"/>
    <property type="match status" value="1"/>
</dbReference>
<comment type="caution">
    <text evidence="3">The sequence shown here is derived from an EMBL/GenBank/DDBJ whole genome shotgun (WGS) entry which is preliminary data.</text>
</comment>
<keyword evidence="3" id="KW-0255">Endonuclease</keyword>
<sequence length="343" mass="36916">MHRWVHGLFALVALATIVALVVLWPRPDRVPDGSPGRPSGIPQPTGPSATGPSGTDSGSPTDRPSGPSGPSGPGGPGAPTLPTEPTQTCVDPDPDRLVALTFNIHGALGGGNGPDLERIAQEIEAFDADVVLLQEVDRFRERSGFVDQPTWLGTRLGMNVVFGRNVVRAPERRGAPRSEYGTALLSRLPVRRWENRMLPRQRGHEQRGLLRATLDLGGRPLDVYGTHLQHTRGTIRIVQLRAVRRIVAQRSGPDVPFLLGGDLNATPDSPAMAVAGTFALDPWPVVGEGRGLTVPPRVPRRRIDYVLHSPHLLPTSAQVLRSAISDHRAVRVSLDLPRPGCGR</sequence>
<dbReference type="EMBL" id="JAUHJR010000001">
    <property type="protein sequence ID" value="MDN4160488.1"/>
    <property type="molecule type" value="Genomic_DNA"/>
</dbReference>
<dbReference type="Proteomes" id="UP001168537">
    <property type="component" value="Unassembled WGS sequence"/>
</dbReference>
<feature type="domain" description="Endonuclease/exonuclease/phosphatase" evidence="2">
    <location>
        <begin position="100"/>
        <end position="327"/>
    </location>
</feature>
<evidence type="ECO:0000259" key="2">
    <source>
        <dbReference type="Pfam" id="PF03372"/>
    </source>
</evidence>
<dbReference type="Pfam" id="PF03372">
    <property type="entry name" value="Exo_endo_phos"/>
    <property type="match status" value="1"/>
</dbReference>
<reference evidence="3" key="1">
    <citation type="submission" date="2023-06" db="EMBL/GenBank/DDBJ databases">
        <title>Draft genome sequence of Nocardioides sp. SOB72.</title>
        <authorList>
            <person name="Zhang G."/>
        </authorList>
    </citation>
    <scope>NUCLEOTIDE SEQUENCE</scope>
    <source>
        <strain evidence="3">SOB72</strain>
    </source>
</reference>
<dbReference type="SUPFAM" id="SSF56219">
    <property type="entry name" value="DNase I-like"/>
    <property type="match status" value="1"/>
</dbReference>
<evidence type="ECO:0000313" key="4">
    <source>
        <dbReference type="Proteomes" id="UP001168537"/>
    </source>
</evidence>
<name>A0ABT8ER54_9ACTN</name>
<protein>
    <submittedName>
        <fullName evidence="3">Endonuclease/exonuclease/phosphatase family protein</fullName>
    </submittedName>
</protein>
<dbReference type="InterPro" id="IPR036691">
    <property type="entry name" value="Endo/exonu/phosph_ase_sf"/>
</dbReference>
<dbReference type="GO" id="GO:0004519">
    <property type="term" value="F:endonuclease activity"/>
    <property type="evidence" value="ECO:0007669"/>
    <property type="project" value="UniProtKB-KW"/>
</dbReference>
<gene>
    <name evidence="3" type="ORF">QWY29_03920</name>
</gene>
<accession>A0ABT8ER54</accession>
<keyword evidence="4" id="KW-1185">Reference proteome</keyword>
<feature type="region of interest" description="Disordered" evidence="1">
    <location>
        <begin position="31"/>
        <end position="94"/>
    </location>
</feature>
<dbReference type="PANTHER" id="PTHR14859">
    <property type="entry name" value="CALCOFLUOR WHITE HYPERSENSITIVE PROTEIN PRECURSOR"/>
    <property type="match status" value="1"/>
</dbReference>